<organism evidence="9 10">
    <name type="scientific">Rhodofomes roseus</name>
    <dbReference type="NCBI Taxonomy" id="34475"/>
    <lineage>
        <taxon>Eukaryota</taxon>
        <taxon>Fungi</taxon>
        <taxon>Dikarya</taxon>
        <taxon>Basidiomycota</taxon>
        <taxon>Agaricomycotina</taxon>
        <taxon>Agaricomycetes</taxon>
        <taxon>Polyporales</taxon>
        <taxon>Rhodofomes</taxon>
    </lineage>
</organism>
<dbReference type="SUPFAM" id="SSF53056">
    <property type="entry name" value="beta-carbonic anhydrase, cab"/>
    <property type="match status" value="1"/>
</dbReference>
<evidence type="ECO:0000256" key="1">
    <source>
        <dbReference type="ARBA" id="ARBA00001947"/>
    </source>
</evidence>
<sequence length="202" mass="21314">MSQDPILARILANNAQWAADVERAEPGFFAECAKGQAPKVLWIGCADSRVPESVLTVSKPGDIFVHRNVANQFPPDDDNTLAVLTYAVLHVGVSHVIMVGHTQCGGAAACIAAANASPPAGPPSTPLDRWLAPLVTIAKETGHGPAELVEANVRAGVANIVASDVMKSAWVQGKDVQVHGWVYEIEKGRLKDLRITVGKNSA</sequence>
<evidence type="ECO:0000256" key="5">
    <source>
        <dbReference type="ARBA" id="ARBA00022833"/>
    </source>
</evidence>
<evidence type="ECO:0000256" key="6">
    <source>
        <dbReference type="ARBA" id="ARBA00023239"/>
    </source>
</evidence>
<dbReference type="GeneID" id="72009649"/>
<comment type="cofactor">
    <cofactor evidence="1">
        <name>Zn(2+)</name>
        <dbReference type="ChEBI" id="CHEBI:29105"/>
    </cofactor>
</comment>
<evidence type="ECO:0000256" key="3">
    <source>
        <dbReference type="ARBA" id="ARBA00012925"/>
    </source>
</evidence>
<gene>
    <name evidence="9" type="ORF">C8Q71DRAFT_906217</name>
</gene>
<keyword evidence="6 8" id="KW-0456">Lyase</keyword>
<keyword evidence="4" id="KW-0479">Metal-binding</keyword>
<protein>
    <recommendedName>
        <fullName evidence="3 8">Carbonic anhydrase</fullName>
        <ecNumber evidence="3 8">4.2.1.1</ecNumber>
    </recommendedName>
    <alternativeName>
        <fullName evidence="8">Carbonate dehydratase</fullName>
    </alternativeName>
</protein>
<comment type="similarity">
    <text evidence="2 8">Belongs to the beta-class carbonic anhydrase family.</text>
</comment>
<accession>A0ABQ8KL19</accession>
<evidence type="ECO:0000256" key="7">
    <source>
        <dbReference type="ARBA" id="ARBA00048348"/>
    </source>
</evidence>
<keyword evidence="5 8" id="KW-0862">Zinc</keyword>
<dbReference type="EMBL" id="JADCUA010000007">
    <property type="protein sequence ID" value="KAH9838405.1"/>
    <property type="molecule type" value="Genomic_DNA"/>
</dbReference>
<proteinExistence type="inferred from homology"/>
<dbReference type="InterPro" id="IPR001765">
    <property type="entry name" value="Carbonic_anhydrase"/>
</dbReference>
<dbReference type="PANTHER" id="PTHR11002">
    <property type="entry name" value="CARBONIC ANHYDRASE"/>
    <property type="match status" value="1"/>
</dbReference>
<comment type="function">
    <text evidence="8">Reversible hydration of carbon dioxide.</text>
</comment>
<evidence type="ECO:0000256" key="2">
    <source>
        <dbReference type="ARBA" id="ARBA00006217"/>
    </source>
</evidence>
<comment type="caution">
    <text evidence="9">The sequence shown here is derived from an EMBL/GenBank/DDBJ whole genome shotgun (WGS) entry which is preliminary data.</text>
</comment>
<evidence type="ECO:0000313" key="10">
    <source>
        <dbReference type="Proteomes" id="UP000814176"/>
    </source>
</evidence>
<dbReference type="EC" id="4.2.1.1" evidence="3 8"/>
<dbReference type="InterPro" id="IPR036874">
    <property type="entry name" value="Carbonic_anhydrase_sf"/>
</dbReference>
<comment type="catalytic activity">
    <reaction evidence="7 8">
        <text>hydrogencarbonate + H(+) = CO2 + H2O</text>
        <dbReference type="Rhea" id="RHEA:10748"/>
        <dbReference type="ChEBI" id="CHEBI:15377"/>
        <dbReference type="ChEBI" id="CHEBI:15378"/>
        <dbReference type="ChEBI" id="CHEBI:16526"/>
        <dbReference type="ChEBI" id="CHEBI:17544"/>
        <dbReference type="EC" id="4.2.1.1"/>
    </reaction>
</comment>
<reference evidence="9 10" key="1">
    <citation type="journal article" date="2021" name="Environ. Microbiol.">
        <title>Gene family expansions and transcriptome signatures uncover fungal adaptations to wood decay.</title>
        <authorList>
            <person name="Hage H."/>
            <person name="Miyauchi S."/>
            <person name="Viragh M."/>
            <person name="Drula E."/>
            <person name="Min B."/>
            <person name="Chaduli D."/>
            <person name="Navarro D."/>
            <person name="Favel A."/>
            <person name="Norest M."/>
            <person name="Lesage-Meessen L."/>
            <person name="Balint B."/>
            <person name="Merenyi Z."/>
            <person name="de Eugenio L."/>
            <person name="Morin E."/>
            <person name="Martinez A.T."/>
            <person name="Baldrian P."/>
            <person name="Stursova M."/>
            <person name="Martinez M.J."/>
            <person name="Novotny C."/>
            <person name="Magnuson J.K."/>
            <person name="Spatafora J.W."/>
            <person name="Maurice S."/>
            <person name="Pangilinan J."/>
            <person name="Andreopoulos W."/>
            <person name="LaButti K."/>
            <person name="Hundley H."/>
            <person name="Na H."/>
            <person name="Kuo A."/>
            <person name="Barry K."/>
            <person name="Lipzen A."/>
            <person name="Henrissat B."/>
            <person name="Riley R."/>
            <person name="Ahrendt S."/>
            <person name="Nagy L.G."/>
            <person name="Grigoriev I.V."/>
            <person name="Martin F."/>
            <person name="Rosso M.N."/>
        </authorList>
    </citation>
    <scope>NUCLEOTIDE SEQUENCE [LARGE SCALE GENOMIC DNA]</scope>
    <source>
        <strain evidence="9 10">CIRM-BRFM 1785</strain>
    </source>
</reference>
<evidence type="ECO:0000313" key="9">
    <source>
        <dbReference type="EMBL" id="KAH9838405.1"/>
    </source>
</evidence>
<dbReference type="SMART" id="SM00947">
    <property type="entry name" value="Pro_CA"/>
    <property type="match status" value="1"/>
</dbReference>
<dbReference type="RefSeq" id="XP_047780320.1">
    <property type="nucleotide sequence ID" value="XM_047928917.1"/>
</dbReference>
<dbReference type="Pfam" id="PF00484">
    <property type="entry name" value="Pro_CA"/>
    <property type="match status" value="1"/>
</dbReference>
<dbReference type="PANTHER" id="PTHR11002:SF76">
    <property type="entry name" value="CARBONIC ANHYDRASE"/>
    <property type="match status" value="1"/>
</dbReference>
<dbReference type="CDD" id="cd00883">
    <property type="entry name" value="beta_CA_cladeA"/>
    <property type="match status" value="1"/>
</dbReference>
<name>A0ABQ8KL19_9APHY</name>
<evidence type="ECO:0000256" key="4">
    <source>
        <dbReference type="ARBA" id="ARBA00022723"/>
    </source>
</evidence>
<dbReference type="Proteomes" id="UP000814176">
    <property type="component" value="Unassembled WGS sequence"/>
</dbReference>
<keyword evidence="10" id="KW-1185">Reference proteome</keyword>
<evidence type="ECO:0000256" key="8">
    <source>
        <dbReference type="RuleBase" id="RU003956"/>
    </source>
</evidence>
<dbReference type="Gene3D" id="3.40.1050.10">
    <property type="entry name" value="Carbonic anhydrase"/>
    <property type="match status" value="1"/>
</dbReference>